<evidence type="ECO:0000256" key="2">
    <source>
        <dbReference type="ARBA" id="ARBA00022475"/>
    </source>
</evidence>
<evidence type="ECO:0000259" key="8">
    <source>
        <dbReference type="Pfam" id="PF09335"/>
    </source>
</evidence>
<dbReference type="InterPro" id="IPR032816">
    <property type="entry name" value="VTT_dom"/>
</dbReference>
<evidence type="ECO:0000256" key="5">
    <source>
        <dbReference type="ARBA" id="ARBA00023136"/>
    </source>
</evidence>
<feature type="compositionally biased region" description="Basic and acidic residues" evidence="7">
    <location>
        <begin position="288"/>
        <end position="314"/>
    </location>
</feature>
<keyword evidence="2 6" id="KW-1003">Cell membrane</keyword>
<evidence type="ECO:0000256" key="7">
    <source>
        <dbReference type="SAM" id="MobiDB-lite"/>
    </source>
</evidence>
<protein>
    <recommendedName>
        <fullName evidence="6">TVP38/TMEM64 family membrane protein</fullName>
    </recommendedName>
</protein>
<feature type="transmembrane region" description="Helical" evidence="6">
    <location>
        <begin position="203"/>
        <end position="225"/>
    </location>
</feature>
<feature type="region of interest" description="Disordered" evidence="7">
    <location>
        <begin position="270"/>
        <end position="314"/>
    </location>
</feature>
<evidence type="ECO:0000313" key="10">
    <source>
        <dbReference type="Proteomes" id="UP000824070"/>
    </source>
</evidence>
<dbReference type="PANTHER" id="PTHR12677:SF49">
    <property type="entry name" value="TVP38_TMEM64 FAMILY MEMBRANE PROTEIN"/>
    <property type="match status" value="1"/>
</dbReference>
<proteinExistence type="inferred from homology"/>
<dbReference type="Pfam" id="PF09335">
    <property type="entry name" value="VTT_dom"/>
    <property type="match status" value="1"/>
</dbReference>
<evidence type="ECO:0000256" key="6">
    <source>
        <dbReference type="RuleBase" id="RU366058"/>
    </source>
</evidence>
<feature type="transmembrane region" description="Helical" evidence="6">
    <location>
        <begin position="12"/>
        <end position="31"/>
    </location>
</feature>
<keyword evidence="4 6" id="KW-1133">Transmembrane helix</keyword>
<keyword evidence="3 6" id="KW-0812">Transmembrane</keyword>
<feature type="transmembrane region" description="Helical" evidence="6">
    <location>
        <begin position="85"/>
        <end position="111"/>
    </location>
</feature>
<comment type="similarity">
    <text evidence="6">Belongs to the TVP38/TMEM64 family.</text>
</comment>
<gene>
    <name evidence="9" type="ORF">IAC52_00170</name>
</gene>
<keyword evidence="5 6" id="KW-0472">Membrane</keyword>
<feature type="transmembrane region" description="Helical" evidence="6">
    <location>
        <begin position="51"/>
        <end position="73"/>
    </location>
</feature>
<reference evidence="9" key="1">
    <citation type="submission" date="2020-10" db="EMBL/GenBank/DDBJ databases">
        <authorList>
            <person name="Gilroy R."/>
        </authorList>
    </citation>
    <scope>NUCLEOTIDE SEQUENCE</scope>
    <source>
        <strain evidence="9">ChiGjej1B1-22543</strain>
    </source>
</reference>
<dbReference type="Proteomes" id="UP000824070">
    <property type="component" value="Unassembled WGS sequence"/>
</dbReference>
<feature type="domain" description="VTT" evidence="8">
    <location>
        <begin position="75"/>
        <end position="191"/>
    </location>
</feature>
<comment type="caution">
    <text evidence="9">The sequence shown here is derived from an EMBL/GenBank/DDBJ whole genome shotgun (WGS) entry which is preliminary data.</text>
</comment>
<feature type="transmembrane region" description="Helical" evidence="6">
    <location>
        <begin position="143"/>
        <end position="166"/>
    </location>
</feature>
<comment type="subcellular location">
    <subcellularLocation>
        <location evidence="1 6">Cell membrane</location>
        <topology evidence="1 6">Multi-pass membrane protein</topology>
    </subcellularLocation>
</comment>
<name>A0A9D1S1D2_9FIRM</name>
<reference evidence="9" key="2">
    <citation type="journal article" date="2021" name="PeerJ">
        <title>Extensive microbial diversity within the chicken gut microbiome revealed by metagenomics and culture.</title>
        <authorList>
            <person name="Gilroy R."/>
            <person name="Ravi A."/>
            <person name="Getino M."/>
            <person name="Pursley I."/>
            <person name="Horton D.L."/>
            <person name="Alikhan N.F."/>
            <person name="Baker D."/>
            <person name="Gharbi K."/>
            <person name="Hall N."/>
            <person name="Watson M."/>
            <person name="Adriaenssens E.M."/>
            <person name="Foster-Nyarko E."/>
            <person name="Jarju S."/>
            <person name="Secka A."/>
            <person name="Antonio M."/>
            <person name="Oren A."/>
            <person name="Chaudhuri R.R."/>
            <person name="La Ragione R."/>
            <person name="Hildebrand F."/>
            <person name="Pallen M.J."/>
        </authorList>
    </citation>
    <scope>NUCLEOTIDE SEQUENCE</scope>
    <source>
        <strain evidence="9">ChiGjej1B1-22543</strain>
    </source>
</reference>
<dbReference type="PANTHER" id="PTHR12677">
    <property type="entry name" value="GOLGI APPARATUS MEMBRANE PROTEIN TVP38-RELATED"/>
    <property type="match status" value="1"/>
</dbReference>
<organism evidence="9 10">
    <name type="scientific">Candidatus Alloenteromonas pullicola</name>
    <dbReference type="NCBI Taxonomy" id="2840784"/>
    <lineage>
        <taxon>Bacteria</taxon>
        <taxon>Bacillati</taxon>
        <taxon>Bacillota</taxon>
        <taxon>Bacillota incertae sedis</taxon>
        <taxon>Candidatus Alloenteromonas</taxon>
    </lineage>
</organism>
<evidence type="ECO:0000313" key="9">
    <source>
        <dbReference type="EMBL" id="HIU44704.1"/>
    </source>
</evidence>
<dbReference type="GO" id="GO:0005886">
    <property type="term" value="C:plasma membrane"/>
    <property type="evidence" value="ECO:0007669"/>
    <property type="project" value="UniProtKB-SubCell"/>
</dbReference>
<dbReference type="EMBL" id="DVMV01000004">
    <property type="protein sequence ID" value="HIU44704.1"/>
    <property type="molecule type" value="Genomic_DNA"/>
</dbReference>
<dbReference type="InterPro" id="IPR015414">
    <property type="entry name" value="TMEM64"/>
</dbReference>
<sequence length="314" mass="33934">MSDKAKRILGVALRLLLVLAVLALIGVALYFAYKAIGWDKLKDREAMQQYIASFGAIGPLVFIAFCFLQVSFIPLPSAAVIIAGAYAFGGGLAFLYGYTGVIAGSILAFYLGRWLGRPFVNFIAGDKAIVDKWLDKIKKKENVVIFFIFLFPFFPDDLVCSIAGLTKMKFANFLWMQLLTRAIQIGSNVLLMSGELIPYSGWGIPVLVVLGIAAIAAFVVCYIYAEKIEAFFLRIINKIANRITKKGSAAVIAPPGDDAGIVMGSDVADADAKDADGNGEQHAGPDSIDPKAHEPRQEDGGKDAGAKQDDLKRE</sequence>
<dbReference type="AlphaFoldDB" id="A0A9D1S1D2"/>
<evidence type="ECO:0000256" key="4">
    <source>
        <dbReference type="ARBA" id="ARBA00022989"/>
    </source>
</evidence>
<evidence type="ECO:0000256" key="3">
    <source>
        <dbReference type="ARBA" id="ARBA00022692"/>
    </source>
</evidence>
<evidence type="ECO:0000256" key="1">
    <source>
        <dbReference type="ARBA" id="ARBA00004651"/>
    </source>
</evidence>
<accession>A0A9D1S1D2</accession>